<feature type="transmembrane region" description="Helical" evidence="2">
    <location>
        <begin position="12"/>
        <end position="28"/>
    </location>
</feature>
<dbReference type="PANTHER" id="PTHR30576:SF0">
    <property type="entry name" value="UNDECAPRENYL-PHOSPHATE N-ACETYLGALACTOSAMINYL 1-PHOSPHATE TRANSFERASE-RELATED"/>
    <property type="match status" value="1"/>
</dbReference>
<dbReference type="HOGENOM" id="CLU_024920_0_0_0"/>
<protein>
    <recommendedName>
        <fullName evidence="3">Bacterial sugar transferase domain-containing protein</fullName>
    </recommendedName>
</protein>
<feature type="transmembrane region" description="Helical" evidence="2">
    <location>
        <begin position="88"/>
        <end position="105"/>
    </location>
</feature>
<accession>U7VC82</accession>
<feature type="transmembrane region" description="Helical" evidence="2">
    <location>
        <begin position="226"/>
        <end position="250"/>
    </location>
</feature>
<dbReference type="PANTHER" id="PTHR30576">
    <property type="entry name" value="COLANIC BIOSYNTHESIS UDP-GLUCOSE LIPID CARRIER TRANSFERASE"/>
    <property type="match status" value="1"/>
</dbReference>
<evidence type="ECO:0000256" key="2">
    <source>
        <dbReference type="SAM" id="Phobius"/>
    </source>
</evidence>
<keyword evidence="2" id="KW-1133">Transmembrane helix</keyword>
<gene>
    <name evidence="4" type="ORF">HMPREF0202_01792</name>
</gene>
<feature type="transmembrane region" description="Helical" evidence="2">
    <location>
        <begin position="62"/>
        <end position="82"/>
    </location>
</feature>
<dbReference type="InterPro" id="IPR003362">
    <property type="entry name" value="Bact_transf"/>
</dbReference>
<dbReference type="EMBL" id="AXZF01000067">
    <property type="protein sequence ID" value="ERT68403.1"/>
    <property type="molecule type" value="Genomic_DNA"/>
</dbReference>
<dbReference type="RefSeq" id="WP_023051328.1">
    <property type="nucleotide sequence ID" value="NZ_CP173062.2"/>
</dbReference>
<evidence type="ECO:0000313" key="4">
    <source>
        <dbReference type="EMBL" id="ERT68403.1"/>
    </source>
</evidence>
<comment type="caution">
    <text evidence="4">The sequence shown here is derived from an EMBL/GenBank/DDBJ whole genome shotgun (WGS) entry which is preliminary data.</text>
</comment>
<keyword evidence="5" id="KW-1185">Reference proteome</keyword>
<keyword evidence="2" id="KW-0812">Transmembrane</keyword>
<proteinExistence type="inferred from homology"/>
<evidence type="ECO:0000313" key="5">
    <source>
        <dbReference type="Proteomes" id="UP000017081"/>
    </source>
</evidence>
<dbReference type="Proteomes" id="UP000017081">
    <property type="component" value="Unassembled WGS sequence"/>
</dbReference>
<name>U7VC82_9FUSO</name>
<dbReference type="STRING" id="1319815.HMPREF0202_01792"/>
<feature type="transmembrane region" description="Helical" evidence="2">
    <location>
        <begin position="34"/>
        <end position="50"/>
    </location>
</feature>
<dbReference type="AlphaFoldDB" id="U7VC82"/>
<dbReference type="Pfam" id="PF02397">
    <property type="entry name" value="Bac_transf"/>
    <property type="match status" value="1"/>
</dbReference>
<feature type="domain" description="Bacterial sugar transferase" evidence="3">
    <location>
        <begin position="224"/>
        <end position="411"/>
    </location>
</feature>
<organism evidence="4 5">
    <name type="scientific">Cetobacterium somerae ATCC BAA-474</name>
    <dbReference type="NCBI Taxonomy" id="1319815"/>
    <lineage>
        <taxon>Bacteria</taxon>
        <taxon>Fusobacteriati</taxon>
        <taxon>Fusobacteriota</taxon>
        <taxon>Fusobacteriia</taxon>
        <taxon>Fusobacteriales</taxon>
        <taxon>Fusobacteriaceae</taxon>
        <taxon>Cetobacterium</taxon>
    </lineage>
</organism>
<keyword evidence="2" id="KW-0472">Membrane</keyword>
<dbReference type="PATRIC" id="fig|1319815.3.peg.1732"/>
<dbReference type="GO" id="GO:0016780">
    <property type="term" value="F:phosphotransferase activity, for other substituted phosphate groups"/>
    <property type="evidence" value="ECO:0007669"/>
    <property type="project" value="TreeGrafter"/>
</dbReference>
<evidence type="ECO:0000259" key="3">
    <source>
        <dbReference type="Pfam" id="PF02397"/>
    </source>
</evidence>
<reference evidence="4 5" key="1">
    <citation type="submission" date="2013-08" db="EMBL/GenBank/DDBJ databases">
        <authorList>
            <person name="Weinstock G."/>
            <person name="Sodergren E."/>
            <person name="Wylie T."/>
            <person name="Fulton L."/>
            <person name="Fulton R."/>
            <person name="Fronick C."/>
            <person name="O'Laughlin M."/>
            <person name="Godfrey J."/>
            <person name="Miner T."/>
            <person name="Herter B."/>
            <person name="Appelbaum E."/>
            <person name="Cordes M."/>
            <person name="Lek S."/>
            <person name="Wollam A."/>
            <person name="Pepin K.H."/>
            <person name="Palsikar V.B."/>
            <person name="Mitreva M."/>
            <person name="Wilson R.K."/>
        </authorList>
    </citation>
    <scope>NUCLEOTIDE SEQUENCE [LARGE SCALE GENOMIC DNA]</scope>
    <source>
        <strain evidence="4 5">ATCC BAA-474</strain>
    </source>
</reference>
<dbReference type="eggNOG" id="COG2148">
    <property type="taxonomic scope" value="Bacteria"/>
</dbReference>
<evidence type="ECO:0000256" key="1">
    <source>
        <dbReference type="ARBA" id="ARBA00006464"/>
    </source>
</evidence>
<comment type="similarity">
    <text evidence="1">Belongs to the bacterial sugar transferase family.</text>
</comment>
<sequence>MKHSQNNKGRVIYTILLFLLFEIIRENFKLDRALIFYSLFPIMIFSYYIFDTFSFNKKYRYREFIISGVINGFVFYILAVYYQNPKLVFGWGIYTLMQNIAKYVYNSMFSTTERVVLLTDKVEEELESIIEKNEKLCFEGCVSLNEISKIKDINPSEVIYPIEVTSQVVNEIFDLKMSGVKVKDSMAFLQEVEGKIDVDSLSKDWVIKAKGFEVLSSGVEQRIKRFLDIAMSIVIVLVGAPFMVFTYFLVKLDNPKNFLNNPAFFKQKRIGSGGKEFEIVKFRSMRIHDPNEHSKYASEKDNRITSVGKFIRKTRLDELPQIFNVLKGDMSFVGPRPEWNELGRDYEKKINMYKVRYAVKPGLTGWAQVMYPYGASLEDAKKKLEYDIYYIKHQNFILDIMILFKTVKVVLFGKGI</sequence>